<dbReference type="InterPro" id="IPR002347">
    <property type="entry name" value="SDR_fam"/>
</dbReference>
<dbReference type="EMBL" id="JAHQCW010000013">
    <property type="protein sequence ID" value="MBU9736823.1"/>
    <property type="molecule type" value="Genomic_DNA"/>
</dbReference>
<dbReference type="InterPro" id="IPR036291">
    <property type="entry name" value="NAD(P)-bd_dom_sf"/>
</dbReference>
<evidence type="ECO:0000313" key="3">
    <source>
        <dbReference type="Proteomes" id="UP000712157"/>
    </source>
</evidence>
<dbReference type="GO" id="GO:0016491">
    <property type="term" value="F:oxidoreductase activity"/>
    <property type="evidence" value="ECO:0007669"/>
    <property type="project" value="TreeGrafter"/>
</dbReference>
<dbReference type="RefSeq" id="WP_238721476.1">
    <property type="nucleotide sequence ID" value="NZ_JAHQCW010000013.1"/>
</dbReference>
<dbReference type="Pfam" id="PF00106">
    <property type="entry name" value="adh_short"/>
    <property type="match status" value="1"/>
</dbReference>
<organism evidence="2 3">
    <name type="scientific">Diplocloster agilis</name>
    <dbReference type="NCBI Taxonomy" id="2850323"/>
    <lineage>
        <taxon>Bacteria</taxon>
        <taxon>Bacillati</taxon>
        <taxon>Bacillota</taxon>
        <taxon>Clostridia</taxon>
        <taxon>Lachnospirales</taxon>
        <taxon>Lachnospiraceae</taxon>
        <taxon>Diplocloster</taxon>
    </lineage>
</organism>
<keyword evidence="3" id="KW-1185">Reference proteome</keyword>
<dbReference type="PANTHER" id="PTHR43544">
    <property type="entry name" value="SHORT-CHAIN DEHYDROGENASE/REDUCTASE"/>
    <property type="match status" value="1"/>
</dbReference>
<dbReference type="PRINTS" id="PR00081">
    <property type="entry name" value="GDHRDH"/>
</dbReference>
<reference evidence="2" key="1">
    <citation type="submission" date="2021-06" db="EMBL/GenBank/DDBJ databases">
        <title>Description of novel taxa of the family Lachnospiraceae.</title>
        <authorList>
            <person name="Chaplin A.V."/>
            <person name="Sokolova S.R."/>
            <person name="Pikina A.P."/>
            <person name="Korzhanova M."/>
            <person name="Belova V."/>
            <person name="Korostin D."/>
            <person name="Efimov B.A."/>
        </authorList>
    </citation>
    <scope>NUCLEOTIDE SEQUENCE</scope>
    <source>
        <strain evidence="2">ASD5720</strain>
    </source>
</reference>
<name>A0A949JX63_9FIRM</name>
<sequence>MKILITGASGGLGSVLAVLALERGHQVYAAGRSREKVEKALESVRTKGYQGYRELRKSRALRILPLDVTSEADAKACARTVQEDGGALDGLVNCAAIMIEREKTLEDLDLDRVVESFQVNTVGPMRMVQHLLPCLYRGEKASVINISSEAGTIINAYPSNYAYSMSKTALNMFSERLREAMREKDILVYSVHPGWMRTNMGGTDAPADPEDIANGILDLMERKKRSYSKISFIDATGRPMPL</sequence>
<gene>
    <name evidence="1" type="ORF">KTH89_09585</name>
    <name evidence="2" type="ORF">KTH89_09760</name>
</gene>
<dbReference type="InterPro" id="IPR051468">
    <property type="entry name" value="Fungal_SecMetab_SDRs"/>
</dbReference>
<dbReference type="Proteomes" id="UP000712157">
    <property type="component" value="Unassembled WGS sequence"/>
</dbReference>
<evidence type="ECO:0000313" key="2">
    <source>
        <dbReference type="EMBL" id="MBU9736823.1"/>
    </source>
</evidence>
<dbReference type="EMBL" id="JAHQCW010000013">
    <property type="protein sequence ID" value="MBU9736788.1"/>
    <property type="molecule type" value="Genomic_DNA"/>
</dbReference>
<evidence type="ECO:0000313" key="1">
    <source>
        <dbReference type="EMBL" id="MBU9736788.1"/>
    </source>
</evidence>
<dbReference type="AlphaFoldDB" id="A0A949JX63"/>
<dbReference type="GO" id="GO:0005737">
    <property type="term" value="C:cytoplasm"/>
    <property type="evidence" value="ECO:0007669"/>
    <property type="project" value="TreeGrafter"/>
</dbReference>
<dbReference type="SUPFAM" id="SSF51735">
    <property type="entry name" value="NAD(P)-binding Rossmann-fold domains"/>
    <property type="match status" value="1"/>
</dbReference>
<dbReference type="PANTHER" id="PTHR43544:SF12">
    <property type="entry name" value="NAD(P)-BINDING ROSSMANN-FOLD SUPERFAMILY PROTEIN"/>
    <property type="match status" value="1"/>
</dbReference>
<proteinExistence type="predicted"/>
<protein>
    <submittedName>
        <fullName evidence="2">SDR family NAD(P)-dependent oxidoreductase</fullName>
    </submittedName>
</protein>
<accession>A0A949JX63</accession>
<dbReference type="Gene3D" id="3.40.50.720">
    <property type="entry name" value="NAD(P)-binding Rossmann-like Domain"/>
    <property type="match status" value="1"/>
</dbReference>
<comment type="caution">
    <text evidence="2">The sequence shown here is derived from an EMBL/GenBank/DDBJ whole genome shotgun (WGS) entry which is preliminary data.</text>
</comment>